<dbReference type="KEGG" id="nps:KRR39_09910"/>
<sequence>MVRRLGSVLTVACLFLAGFAPVAAVAVAVPAGTAVPSAAVRARPALKVTVDWPTLPMLAKHVTVHVRRPGAGPTTTRLEMQVGSRWVTVVHKKVKARSFVFRAYVESGRVRLRVVLPHVTSRIYTAPMQAPLVRRVDYADGPVQTRRSWSDRVIALVFKGRRGQLVDLATVREEQTDDCTADRLRGPSGKVIAAARPGMWRLPRTATYRVEAVPCWAGWVSSADLTLVRLVPLDLDAAPVRLHAGNGVTDAGVVTVPETGRVMVRGWDPSDPSSGWRSVTSPTGLRQPPLMYLEAGKSFSNYYHSGVITPGRYLFYPGKDNLKASASSPLTTSITPEGPAVTLGDDGVPGRPREFTFTATAGTFVYPDKAYPQSAGGLSGPDGGGVGDWHYGQGWLLRKDGRYTLGVTPNNADTETGTPMTVRLRQAVTLPPMQYGAPTRFALDGSDRWLVSTIDVPQSSTHRLTASGSTMTGAWEAIGGSSFTQRCAPTPQGPNGCNDNYFTTVNQDTPTAAYRPWGSNPALVVLRPGAGVTGSVDLTLGP</sequence>
<dbReference type="AlphaFoldDB" id="A0A975Y1Z0"/>
<protein>
    <submittedName>
        <fullName evidence="3">Uncharacterized protein</fullName>
    </submittedName>
</protein>
<dbReference type="EMBL" id="CP077062">
    <property type="protein sequence ID" value="QWZ10010.1"/>
    <property type="molecule type" value="Genomic_DNA"/>
</dbReference>
<name>A0A975Y1Z0_9ACTN</name>
<feature type="region of interest" description="Disordered" evidence="1">
    <location>
        <begin position="327"/>
        <end position="349"/>
    </location>
</feature>
<keyword evidence="2" id="KW-0732">Signal</keyword>
<evidence type="ECO:0000256" key="1">
    <source>
        <dbReference type="SAM" id="MobiDB-lite"/>
    </source>
</evidence>
<gene>
    <name evidence="3" type="ORF">KRR39_09910</name>
</gene>
<dbReference type="Proteomes" id="UP000683575">
    <property type="component" value="Chromosome"/>
</dbReference>
<accession>A0A975Y1Z0</accession>
<feature type="signal peptide" evidence="2">
    <location>
        <begin position="1"/>
        <end position="24"/>
    </location>
</feature>
<evidence type="ECO:0000256" key="2">
    <source>
        <dbReference type="SAM" id="SignalP"/>
    </source>
</evidence>
<evidence type="ECO:0000313" key="3">
    <source>
        <dbReference type="EMBL" id="QWZ10010.1"/>
    </source>
</evidence>
<evidence type="ECO:0000313" key="4">
    <source>
        <dbReference type="Proteomes" id="UP000683575"/>
    </source>
</evidence>
<keyword evidence="4" id="KW-1185">Reference proteome</keyword>
<proteinExistence type="predicted"/>
<organism evidence="3 4">
    <name type="scientific">Nocardioides panacis</name>
    <dbReference type="NCBI Taxonomy" id="2849501"/>
    <lineage>
        <taxon>Bacteria</taxon>
        <taxon>Bacillati</taxon>
        <taxon>Actinomycetota</taxon>
        <taxon>Actinomycetes</taxon>
        <taxon>Propionibacteriales</taxon>
        <taxon>Nocardioidaceae</taxon>
        <taxon>Nocardioides</taxon>
    </lineage>
</organism>
<reference evidence="3" key="1">
    <citation type="submission" date="2021-06" db="EMBL/GenBank/DDBJ databases">
        <title>Complete genome sequence of Nocardioides sp. G188.</title>
        <authorList>
            <person name="Im W.-T."/>
        </authorList>
    </citation>
    <scope>NUCLEOTIDE SEQUENCE</scope>
    <source>
        <strain evidence="3">G188</strain>
    </source>
</reference>
<dbReference type="RefSeq" id="WP_216941856.1">
    <property type="nucleotide sequence ID" value="NZ_CP077062.1"/>
</dbReference>
<feature type="chain" id="PRO_5039169405" evidence="2">
    <location>
        <begin position="25"/>
        <end position="542"/>
    </location>
</feature>